<dbReference type="SUPFAM" id="SSF51445">
    <property type="entry name" value="(Trans)glycosidases"/>
    <property type="match status" value="1"/>
</dbReference>
<evidence type="ECO:0000313" key="8">
    <source>
        <dbReference type="Proteomes" id="UP000237194"/>
    </source>
</evidence>
<dbReference type="EC" id="3.2.1.78" evidence="2"/>
<evidence type="ECO:0000256" key="2">
    <source>
        <dbReference type="ARBA" id="ARBA00012706"/>
    </source>
</evidence>
<dbReference type="Gene3D" id="3.20.20.80">
    <property type="entry name" value="Glycosidases"/>
    <property type="match status" value="1"/>
</dbReference>
<dbReference type="GO" id="GO:0004553">
    <property type="term" value="F:hydrolase activity, hydrolyzing O-glycosyl compounds"/>
    <property type="evidence" value="ECO:0007669"/>
    <property type="project" value="InterPro"/>
</dbReference>
<reference evidence="7 8" key="2">
    <citation type="submission" date="2018-03" db="EMBL/GenBank/DDBJ databases">
        <title>Draft genome of Pseudomonas putida strain KT-27.</title>
        <authorList>
            <person name="Yoshizawa S."/>
            <person name="Khan N.H."/>
            <person name="Nishimura M."/>
            <person name="Chiura H.X."/>
            <person name="Ogura Y."/>
            <person name="Hayashi T."/>
            <person name="Kogure K."/>
        </authorList>
    </citation>
    <scope>NUCLEOTIDE SEQUENCE [LARGE SCALE GENOMIC DNA]</scope>
    <source>
        <strain evidence="7 8">KT-27</strain>
    </source>
</reference>
<evidence type="ECO:0000259" key="6">
    <source>
        <dbReference type="Pfam" id="PF00150"/>
    </source>
</evidence>
<dbReference type="EMBL" id="MIND01000018">
    <property type="protein sequence ID" value="POF89322.1"/>
    <property type="molecule type" value="Genomic_DNA"/>
</dbReference>
<organism evidence="7 8">
    <name type="scientific">Pseudomonas putida</name>
    <name type="common">Arthrobacter siderocapsulatus</name>
    <dbReference type="NCBI Taxonomy" id="303"/>
    <lineage>
        <taxon>Bacteria</taxon>
        <taxon>Pseudomonadati</taxon>
        <taxon>Pseudomonadota</taxon>
        <taxon>Gammaproteobacteria</taxon>
        <taxon>Pseudomonadales</taxon>
        <taxon>Pseudomonadaceae</taxon>
        <taxon>Pseudomonas</taxon>
    </lineage>
</organism>
<dbReference type="PANTHER" id="PTHR31451">
    <property type="match status" value="1"/>
</dbReference>
<sequence length="864" mass="95636">MTMTSLRMRPLMRASALLALVLLPLPAWTAEWSVSVDQSNGLPSLTRGGGPVMASRFDFWGADWSWTGFYTALKVNAPYAYSLMGKSKDLDFDLTATIAKPQAQTLSWDITLDAHSRKTDIMGGGVVFNFDPALIAGEMGKPVLLPGNSGWSWGNDAQGRRIEMRFQPALARVFMERGDPSEIRAFFYEDPIVPGRQQIKATLSVSGDIDIGQITEERFGLADPNSWPDDQLDWRTAPVDLSFLNAGETPAGKRGFVKADGEQLTFADNTPVRFWGTNLSAYALYNTPDDEIKQQAKRLSALGFNLIRLHHHDSPWVSPNIFGDVSKLRDTQQLNAESLRKLDWWIKCLKDEGIYVWLDMHVERVLTIKDQISDFAELAKGKNYIDLKGYAYVNASIQQAMKRFAEQYVTHVNAYTGLAYKDDPAIAALLLTNENDIVQHYGNALLPDKGVPRHSQRYMELAKAFAQRHDLPADRTWRAWEPGPSKLFLNDLEHQFNVSLIEHLRGLGVKVPIVTTSSWGGNGLNTLPALTSGDMIDAHSYGASGQLEKNPLTSDNLVNWLAAAQVAGLPMSVTEWNAQPFPSPDRHSLPLYIAGTASHQGWDAMMQYAYSQQAFIAQWIRADNWNAYNDPGLMATMPAAALLYRRGDVQPAQTRYVFAPSPATLFNRLITPANSVLLRSAMEKGQLQIALPASPELPWLRPSPIAAGAQVLQDPDQSLLAADASESSSDTGELKRNWQQGVYTIDTPLTQAATGWLGGRSMSLAQLGLNLQTPYASVAVQSLDGKPFSQSRALLISLGTRAVPRPDDMTPFHVEPLRGRVSIKAGPGLKLYTGKQQQLPVSYEDGRYVITFDGQHMSNWLFLK</sequence>
<accession>A0A2S3WEG0</accession>
<keyword evidence="4" id="KW-0326">Glycosidase</keyword>
<feature type="chain" id="PRO_5015651572" description="mannan endo-1,4-beta-mannosidase" evidence="5">
    <location>
        <begin position="30"/>
        <end position="864"/>
    </location>
</feature>
<dbReference type="GO" id="GO:0000272">
    <property type="term" value="P:polysaccharide catabolic process"/>
    <property type="evidence" value="ECO:0007669"/>
    <property type="project" value="InterPro"/>
</dbReference>
<gene>
    <name evidence="7" type="ORF">BGP80_15690</name>
</gene>
<dbReference type="AlphaFoldDB" id="A0A2S3WEG0"/>
<protein>
    <recommendedName>
        <fullName evidence="2">mannan endo-1,4-beta-mannosidase</fullName>
        <ecNumber evidence="2">3.2.1.78</ecNumber>
    </recommendedName>
</protein>
<dbReference type="Pfam" id="PF00150">
    <property type="entry name" value="Cellulase"/>
    <property type="match status" value="1"/>
</dbReference>
<name>A0A2S3WEG0_PSEPU</name>
<evidence type="ECO:0000256" key="3">
    <source>
        <dbReference type="ARBA" id="ARBA00022801"/>
    </source>
</evidence>
<feature type="domain" description="Glycoside hydrolase family 5" evidence="6">
    <location>
        <begin position="268"/>
        <end position="411"/>
    </location>
</feature>
<evidence type="ECO:0000313" key="7">
    <source>
        <dbReference type="EMBL" id="POF89322.1"/>
    </source>
</evidence>
<reference evidence="7 8" key="1">
    <citation type="submission" date="2016-08" db="EMBL/GenBank/DDBJ databases">
        <authorList>
            <person name="Seilhamer J.J."/>
        </authorList>
    </citation>
    <scope>NUCLEOTIDE SEQUENCE [LARGE SCALE GENOMIC DNA]</scope>
    <source>
        <strain evidence="7 8">KT-27</strain>
    </source>
</reference>
<evidence type="ECO:0000256" key="5">
    <source>
        <dbReference type="SAM" id="SignalP"/>
    </source>
</evidence>
<keyword evidence="5" id="KW-0732">Signal</keyword>
<comment type="caution">
    <text evidence="7">The sequence shown here is derived from an EMBL/GenBank/DDBJ whole genome shotgun (WGS) entry which is preliminary data.</text>
</comment>
<dbReference type="InterPro" id="IPR001547">
    <property type="entry name" value="Glyco_hydro_5"/>
</dbReference>
<comment type="catalytic activity">
    <reaction evidence="1">
        <text>Random hydrolysis of (1-&gt;4)-beta-D-mannosidic linkages in mannans, galactomannans and glucomannans.</text>
        <dbReference type="EC" id="3.2.1.78"/>
    </reaction>
</comment>
<keyword evidence="3 7" id="KW-0378">Hydrolase</keyword>
<evidence type="ECO:0000256" key="1">
    <source>
        <dbReference type="ARBA" id="ARBA00001678"/>
    </source>
</evidence>
<feature type="signal peptide" evidence="5">
    <location>
        <begin position="1"/>
        <end position="29"/>
    </location>
</feature>
<evidence type="ECO:0000256" key="4">
    <source>
        <dbReference type="ARBA" id="ARBA00023295"/>
    </source>
</evidence>
<dbReference type="InterPro" id="IPR017853">
    <property type="entry name" value="GH"/>
</dbReference>
<proteinExistence type="predicted"/>
<dbReference type="InterPro" id="IPR045053">
    <property type="entry name" value="MAN-like"/>
</dbReference>
<dbReference type="Proteomes" id="UP000237194">
    <property type="component" value="Unassembled WGS sequence"/>
</dbReference>